<dbReference type="EMBL" id="CM039437">
    <property type="protein sequence ID" value="KAI4307466.1"/>
    <property type="molecule type" value="Genomic_DNA"/>
</dbReference>
<comment type="caution">
    <text evidence="1">The sequence shown here is derived from an EMBL/GenBank/DDBJ whole genome shotgun (WGS) entry which is preliminary data.</text>
</comment>
<sequence length="136" mass="15858">MAPSFDCVSSLLCAEDNSIFDDNEYGGVMEQFEDTWNHIYHRFYNQNQYFDDPYRLPLQSDECLALMVEKEGQHLPGADYLNRLRNGDLDFGARKEAIDWIEKVGSILRVIFFCFLLVSSKFNLLVKHGYLCILLE</sequence>
<accession>A0ACB9LCG6</accession>
<evidence type="ECO:0000313" key="1">
    <source>
        <dbReference type="EMBL" id="KAI4307466.1"/>
    </source>
</evidence>
<dbReference type="Proteomes" id="UP000828941">
    <property type="component" value="Chromosome 12"/>
</dbReference>
<name>A0ACB9LCG6_BAUVA</name>
<reference evidence="1 2" key="1">
    <citation type="journal article" date="2022" name="DNA Res.">
        <title>Chromosomal-level genome assembly of the orchid tree Bauhinia variegata (Leguminosae; Cercidoideae) supports the allotetraploid origin hypothesis of Bauhinia.</title>
        <authorList>
            <person name="Zhong Y."/>
            <person name="Chen Y."/>
            <person name="Zheng D."/>
            <person name="Pang J."/>
            <person name="Liu Y."/>
            <person name="Luo S."/>
            <person name="Meng S."/>
            <person name="Qian L."/>
            <person name="Wei D."/>
            <person name="Dai S."/>
            <person name="Zhou R."/>
        </authorList>
    </citation>
    <scope>NUCLEOTIDE SEQUENCE [LARGE SCALE GENOMIC DNA]</scope>
    <source>
        <strain evidence="1">BV-YZ2020</strain>
    </source>
</reference>
<proteinExistence type="predicted"/>
<evidence type="ECO:0000313" key="2">
    <source>
        <dbReference type="Proteomes" id="UP000828941"/>
    </source>
</evidence>
<organism evidence="1 2">
    <name type="scientific">Bauhinia variegata</name>
    <name type="common">Purple orchid tree</name>
    <name type="synonym">Phanera variegata</name>
    <dbReference type="NCBI Taxonomy" id="167791"/>
    <lineage>
        <taxon>Eukaryota</taxon>
        <taxon>Viridiplantae</taxon>
        <taxon>Streptophyta</taxon>
        <taxon>Embryophyta</taxon>
        <taxon>Tracheophyta</taxon>
        <taxon>Spermatophyta</taxon>
        <taxon>Magnoliopsida</taxon>
        <taxon>eudicotyledons</taxon>
        <taxon>Gunneridae</taxon>
        <taxon>Pentapetalae</taxon>
        <taxon>rosids</taxon>
        <taxon>fabids</taxon>
        <taxon>Fabales</taxon>
        <taxon>Fabaceae</taxon>
        <taxon>Cercidoideae</taxon>
        <taxon>Cercideae</taxon>
        <taxon>Bauhiniinae</taxon>
        <taxon>Bauhinia</taxon>
    </lineage>
</organism>
<keyword evidence="2" id="KW-1185">Reference proteome</keyword>
<protein>
    <submittedName>
        <fullName evidence="1">Uncharacterized protein</fullName>
    </submittedName>
</protein>
<gene>
    <name evidence="1" type="ORF">L6164_030650</name>
</gene>